<dbReference type="Pfam" id="PF09837">
    <property type="entry name" value="DUF2064"/>
    <property type="match status" value="1"/>
</dbReference>
<dbReference type="PANTHER" id="PTHR36529">
    <property type="entry name" value="SLL1095 PROTEIN"/>
    <property type="match status" value="1"/>
</dbReference>
<gene>
    <name evidence="1" type="ORF">SAMN05421881_10856</name>
</gene>
<reference evidence="1 2" key="1">
    <citation type="submission" date="2016-10" db="EMBL/GenBank/DDBJ databases">
        <authorList>
            <person name="de Groot N.N."/>
        </authorList>
    </citation>
    <scope>NUCLEOTIDE SEQUENCE [LARGE SCALE GENOMIC DNA]</scope>
    <source>
        <strain evidence="1 2">Nm1</strain>
    </source>
</reference>
<dbReference type="Proteomes" id="UP000198640">
    <property type="component" value="Unassembled WGS sequence"/>
</dbReference>
<evidence type="ECO:0000313" key="1">
    <source>
        <dbReference type="EMBL" id="SDY94499.1"/>
    </source>
</evidence>
<organism evidence="1 2">
    <name type="scientific">Nitrosomonas halophila</name>
    <dbReference type="NCBI Taxonomy" id="44576"/>
    <lineage>
        <taxon>Bacteria</taxon>
        <taxon>Pseudomonadati</taxon>
        <taxon>Pseudomonadota</taxon>
        <taxon>Betaproteobacteria</taxon>
        <taxon>Nitrosomonadales</taxon>
        <taxon>Nitrosomonadaceae</taxon>
        <taxon>Nitrosomonas</taxon>
    </lineage>
</organism>
<dbReference type="STRING" id="44576.SAMN05421881_10856"/>
<dbReference type="Gene3D" id="3.90.550.10">
    <property type="entry name" value="Spore Coat Polysaccharide Biosynthesis Protein SpsA, Chain A"/>
    <property type="match status" value="1"/>
</dbReference>
<evidence type="ECO:0008006" key="3">
    <source>
        <dbReference type="Google" id="ProtNLM"/>
    </source>
</evidence>
<dbReference type="InterPro" id="IPR029044">
    <property type="entry name" value="Nucleotide-diphossugar_trans"/>
</dbReference>
<dbReference type="RefSeq" id="WP_245725226.1">
    <property type="nucleotide sequence ID" value="NZ_FNOY01000085.1"/>
</dbReference>
<dbReference type="AlphaFoldDB" id="A0A1H3P251"/>
<keyword evidence="2" id="KW-1185">Reference proteome</keyword>
<proteinExistence type="predicted"/>
<protein>
    <recommendedName>
        <fullName evidence="3">DUF2064 domain-containing protein</fullName>
    </recommendedName>
</protein>
<dbReference type="SUPFAM" id="SSF53448">
    <property type="entry name" value="Nucleotide-diphospho-sugar transferases"/>
    <property type="match status" value="1"/>
</dbReference>
<accession>A0A1H3P251</accession>
<sequence>MKIREMAKMDAVLVVVCKRPRPGMGKQRLAVGFGIEQAMACAQALLDCALEDALAWRGPVVIAPASSGDRAWAASLLPPQSMVTIQPQGTGNLGQRLNGLDRSLRLHGAKRLIYIGSDAPLLTEEDYSACRVALMHADTVLIPAVDGGVVMMASNLPWPELGHLPWSTAHLGAALMEQCRQAGQTVVCLKPNVDIDEPEQIEQLCADLRHDARPARRRLHALVSCLHANKRVSHA</sequence>
<dbReference type="InterPro" id="IPR018641">
    <property type="entry name" value="Trfase_1_rSAM/seldom-assoc"/>
</dbReference>
<dbReference type="PANTHER" id="PTHR36529:SF1">
    <property type="entry name" value="GLYCOSYLTRANSFERASE"/>
    <property type="match status" value="1"/>
</dbReference>
<evidence type="ECO:0000313" key="2">
    <source>
        <dbReference type="Proteomes" id="UP000198640"/>
    </source>
</evidence>
<name>A0A1H3P251_9PROT</name>
<dbReference type="EMBL" id="FNOY01000085">
    <property type="protein sequence ID" value="SDY94499.1"/>
    <property type="molecule type" value="Genomic_DNA"/>
</dbReference>